<evidence type="ECO:0000313" key="2">
    <source>
        <dbReference type="Proteomes" id="UP000186601"/>
    </source>
</evidence>
<accession>A0A2R6NF69</accession>
<dbReference type="EMBL" id="MLYV02001299">
    <property type="protein sequence ID" value="PSR70961.1"/>
    <property type="molecule type" value="Genomic_DNA"/>
</dbReference>
<evidence type="ECO:0000313" key="1">
    <source>
        <dbReference type="EMBL" id="PSR70961.1"/>
    </source>
</evidence>
<dbReference type="AlphaFoldDB" id="A0A2R6NF69"/>
<sequence length="58" mass="6791">MKEVAEIQLHASMHHAEKDLELVKVESPIFARAENEYKATMMYSDQYRYRALDTCVKA</sequence>
<proteinExistence type="predicted"/>
<comment type="caution">
    <text evidence="1">The sequence shown here is derived from an EMBL/GenBank/DDBJ whole genome shotgun (WGS) entry which is preliminary data.</text>
</comment>
<name>A0A2R6NF69_9APHY</name>
<protein>
    <submittedName>
        <fullName evidence="1">Uncharacterized protein</fullName>
    </submittedName>
</protein>
<reference evidence="1 2" key="1">
    <citation type="submission" date="2018-02" db="EMBL/GenBank/DDBJ databases">
        <title>Genome sequence of the basidiomycete white-rot fungus Phlebia centrifuga.</title>
        <authorList>
            <person name="Granchi Z."/>
            <person name="Peng M."/>
            <person name="de Vries R.P."/>
            <person name="Hilden K."/>
            <person name="Makela M.R."/>
            <person name="Grigoriev I."/>
            <person name="Riley R."/>
        </authorList>
    </citation>
    <scope>NUCLEOTIDE SEQUENCE [LARGE SCALE GENOMIC DNA]</scope>
    <source>
        <strain evidence="1 2">FBCC195</strain>
    </source>
</reference>
<organism evidence="1 2">
    <name type="scientific">Hermanssonia centrifuga</name>
    <dbReference type="NCBI Taxonomy" id="98765"/>
    <lineage>
        <taxon>Eukaryota</taxon>
        <taxon>Fungi</taxon>
        <taxon>Dikarya</taxon>
        <taxon>Basidiomycota</taxon>
        <taxon>Agaricomycotina</taxon>
        <taxon>Agaricomycetes</taxon>
        <taxon>Polyporales</taxon>
        <taxon>Meruliaceae</taxon>
        <taxon>Hermanssonia</taxon>
    </lineage>
</organism>
<keyword evidence="2" id="KW-1185">Reference proteome</keyword>
<gene>
    <name evidence="1" type="ORF">PHLCEN_2v13137</name>
</gene>
<dbReference type="Proteomes" id="UP000186601">
    <property type="component" value="Unassembled WGS sequence"/>
</dbReference>